<dbReference type="GO" id="GO:0015658">
    <property type="term" value="F:branched-chain amino acid transmembrane transporter activity"/>
    <property type="evidence" value="ECO:0007669"/>
    <property type="project" value="InterPro"/>
</dbReference>
<keyword evidence="4 6" id="KW-1133">Transmembrane helix</keyword>
<dbReference type="Proteomes" id="UP000320048">
    <property type="component" value="Unassembled WGS sequence"/>
</dbReference>
<dbReference type="CDD" id="cd06582">
    <property type="entry name" value="TM_PBP1_LivH_like"/>
    <property type="match status" value="1"/>
</dbReference>
<feature type="transmembrane region" description="Helical" evidence="6">
    <location>
        <begin position="313"/>
        <end position="331"/>
    </location>
</feature>
<dbReference type="GO" id="GO:0005886">
    <property type="term" value="C:plasma membrane"/>
    <property type="evidence" value="ECO:0007669"/>
    <property type="project" value="UniProtKB-SubCell"/>
</dbReference>
<organism evidence="7 8">
    <name type="scientific">Candidatus Segetimicrobium genomatis</name>
    <dbReference type="NCBI Taxonomy" id="2569760"/>
    <lineage>
        <taxon>Bacteria</taxon>
        <taxon>Bacillati</taxon>
        <taxon>Candidatus Sysuimicrobiota</taxon>
        <taxon>Candidatus Sysuimicrobiia</taxon>
        <taxon>Candidatus Sysuimicrobiales</taxon>
        <taxon>Candidatus Segetimicrobiaceae</taxon>
        <taxon>Candidatus Segetimicrobium</taxon>
    </lineage>
</organism>
<keyword evidence="2" id="KW-1003">Cell membrane</keyword>
<reference evidence="7 8" key="1">
    <citation type="journal article" date="2019" name="Nat. Microbiol.">
        <title>Mediterranean grassland soil C-N compound turnover is dependent on rainfall and depth, and is mediated by genomically divergent microorganisms.</title>
        <authorList>
            <person name="Diamond S."/>
            <person name="Andeer P.F."/>
            <person name="Li Z."/>
            <person name="Crits-Christoph A."/>
            <person name="Burstein D."/>
            <person name="Anantharaman K."/>
            <person name="Lane K.R."/>
            <person name="Thomas B.C."/>
            <person name="Pan C."/>
            <person name="Northen T.R."/>
            <person name="Banfield J.F."/>
        </authorList>
    </citation>
    <scope>NUCLEOTIDE SEQUENCE [LARGE SCALE GENOMIC DNA]</scope>
    <source>
        <strain evidence="7">NP_7</strain>
    </source>
</reference>
<feature type="transmembrane region" description="Helical" evidence="6">
    <location>
        <begin position="257"/>
        <end position="278"/>
    </location>
</feature>
<evidence type="ECO:0000256" key="4">
    <source>
        <dbReference type="ARBA" id="ARBA00022989"/>
    </source>
</evidence>
<protein>
    <recommendedName>
        <fullName evidence="9">ABC transporter permease</fullName>
    </recommendedName>
</protein>
<feature type="transmembrane region" description="Helical" evidence="6">
    <location>
        <begin position="59"/>
        <end position="79"/>
    </location>
</feature>
<feature type="transmembrane region" description="Helical" evidence="6">
    <location>
        <begin position="6"/>
        <end position="29"/>
    </location>
</feature>
<evidence type="ECO:0000256" key="2">
    <source>
        <dbReference type="ARBA" id="ARBA00022475"/>
    </source>
</evidence>
<evidence type="ECO:0000256" key="1">
    <source>
        <dbReference type="ARBA" id="ARBA00004651"/>
    </source>
</evidence>
<evidence type="ECO:0000313" key="8">
    <source>
        <dbReference type="Proteomes" id="UP000320048"/>
    </source>
</evidence>
<feature type="transmembrane region" description="Helical" evidence="6">
    <location>
        <begin position="555"/>
        <end position="581"/>
    </location>
</feature>
<sequence length="636" mass="65229">MREALEIAVGGVLAGSVFALVAVGFTLVYSVMGVPNLAQGAFVVLGALGMYSLETRFHWPLLAATLGSAAIAALVGGAMERLVIRPALHRLPLSGMLILMVGLLTLFEGASLVIWGSQPYSIPTFSGERPVAVVGVRIPTQGLWIIGVTAVIVVLLWGILTRTVFGKALRACAENPMAASLMGVRVSRMTLFSFAVGAAIGAIGGEVLGPITSIEFDTGRFFTNSGFIAFALGGMGSFFGAIVGGLGLGLVQQLTAGYISSLFSNTLTLVLLLAVLIWRPGGILGGSGARREDVREFIAHRALPPSRLKGRTAWALAIVGAVTVGVLPVVLGGTGLVGSLVITGILFIAVLGLDLLMGYAGQVSLGHAGFMAVGGYTAAILATRSGLAPLAATGAGIALSLAVALVLSLVTARLRGLYLALATLAFGLLVDSVAVGLTDFTGGPSGLVAIPSFSLGGYTFASPISTYYLVWGIAGALVILLANLTRSGYGRALRATRADQTAARALGIQVPRYKVSAFLLGAGLASLAGSLYAFHFHFLSPEMVSTSRSLEMITMLVLGGEGTLVGPLVGVALLTLLPAAVQPLAVYKTLAEGILLVLIMLYLPAGILGGLLSALERLAHRVGSRRDAGPAWGEEA</sequence>
<feature type="transmembrane region" description="Helical" evidence="6">
    <location>
        <begin position="91"/>
        <end position="115"/>
    </location>
</feature>
<feature type="transmembrane region" description="Helical" evidence="6">
    <location>
        <begin position="468"/>
        <end position="485"/>
    </location>
</feature>
<dbReference type="EMBL" id="VBAO01000090">
    <property type="protein sequence ID" value="TMI83122.1"/>
    <property type="molecule type" value="Genomic_DNA"/>
</dbReference>
<dbReference type="AlphaFoldDB" id="A0A537JIH2"/>
<dbReference type="PANTHER" id="PTHR30482">
    <property type="entry name" value="HIGH-AFFINITY BRANCHED-CHAIN AMINO ACID TRANSPORT SYSTEM PERMEASE"/>
    <property type="match status" value="1"/>
</dbReference>
<accession>A0A537JIH2</accession>
<feature type="transmembrane region" description="Helical" evidence="6">
    <location>
        <begin position="337"/>
        <end position="356"/>
    </location>
</feature>
<feature type="transmembrane region" description="Helical" evidence="6">
    <location>
        <begin position="593"/>
        <end position="615"/>
    </location>
</feature>
<dbReference type="InterPro" id="IPR043428">
    <property type="entry name" value="LivM-like"/>
</dbReference>
<evidence type="ECO:0000256" key="3">
    <source>
        <dbReference type="ARBA" id="ARBA00022692"/>
    </source>
</evidence>
<feature type="transmembrane region" description="Helical" evidence="6">
    <location>
        <begin position="142"/>
        <end position="160"/>
    </location>
</feature>
<feature type="transmembrane region" description="Helical" evidence="6">
    <location>
        <begin position="227"/>
        <end position="251"/>
    </location>
</feature>
<proteinExistence type="predicted"/>
<feature type="transmembrane region" description="Helical" evidence="6">
    <location>
        <begin position="515"/>
        <end position="534"/>
    </location>
</feature>
<dbReference type="CDD" id="cd06581">
    <property type="entry name" value="TM_PBP1_LivM_like"/>
    <property type="match status" value="1"/>
</dbReference>
<comment type="caution">
    <text evidence="7">The sequence shown here is derived from an EMBL/GenBank/DDBJ whole genome shotgun (WGS) entry which is preliminary data.</text>
</comment>
<gene>
    <name evidence="7" type="ORF">E6H04_03540</name>
</gene>
<keyword evidence="5 6" id="KW-0472">Membrane</keyword>
<feature type="transmembrane region" description="Helical" evidence="6">
    <location>
        <begin position="388"/>
        <end position="410"/>
    </location>
</feature>
<feature type="transmembrane region" description="Helical" evidence="6">
    <location>
        <begin position="417"/>
        <end position="437"/>
    </location>
</feature>
<evidence type="ECO:0000256" key="6">
    <source>
        <dbReference type="SAM" id="Phobius"/>
    </source>
</evidence>
<evidence type="ECO:0008006" key="9">
    <source>
        <dbReference type="Google" id="ProtNLM"/>
    </source>
</evidence>
<dbReference type="Pfam" id="PF02653">
    <property type="entry name" value="BPD_transp_2"/>
    <property type="match status" value="2"/>
</dbReference>
<evidence type="ECO:0000313" key="7">
    <source>
        <dbReference type="EMBL" id="TMI83122.1"/>
    </source>
</evidence>
<dbReference type="PANTHER" id="PTHR30482:SF18">
    <property type="entry name" value="BRANCHED AMINO ACID TRANSPORT SYSTEM PERMEASE"/>
    <property type="match status" value="1"/>
</dbReference>
<comment type="subcellular location">
    <subcellularLocation>
        <location evidence="1">Cell membrane</location>
        <topology evidence="1">Multi-pass membrane protein</topology>
    </subcellularLocation>
</comment>
<name>A0A537JIH2_9BACT</name>
<evidence type="ECO:0000256" key="5">
    <source>
        <dbReference type="ARBA" id="ARBA00023136"/>
    </source>
</evidence>
<keyword evidence="3 6" id="KW-0812">Transmembrane</keyword>
<dbReference type="InterPro" id="IPR001851">
    <property type="entry name" value="ABC_transp_permease"/>
</dbReference>